<dbReference type="EMBL" id="CP019724">
    <property type="protein sequence ID" value="AQS67733.1"/>
    <property type="molecule type" value="Genomic_DNA"/>
</dbReference>
<name>A0A1S6J7J1_9ACTN</name>
<reference evidence="1 2" key="1">
    <citation type="submission" date="2017-02" db="EMBL/GenBank/DDBJ databases">
        <title>Streptomyces pactum ACT12 Genome sequencing and assembly.</title>
        <authorList>
            <person name="Xue Q."/>
            <person name="Yan X."/>
            <person name="Jia L."/>
            <person name="Yan H."/>
        </authorList>
    </citation>
    <scope>NUCLEOTIDE SEQUENCE [LARGE SCALE GENOMIC DNA]</scope>
    <source>
        <strain evidence="1 2">ACT12</strain>
    </source>
</reference>
<accession>A0A1S6J7J1</accession>
<evidence type="ECO:0000313" key="1">
    <source>
        <dbReference type="EMBL" id="AQS67733.1"/>
    </source>
</evidence>
<keyword evidence="2" id="KW-1185">Reference proteome</keyword>
<dbReference type="KEGG" id="spac:B1H29_13090"/>
<dbReference type="Gene3D" id="3.30.497.10">
    <property type="entry name" value="Antithrombin, subunit I, domain 2"/>
    <property type="match status" value="1"/>
</dbReference>
<proteinExistence type="predicted"/>
<dbReference type="AlphaFoldDB" id="A0A1S6J7J1"/>
<evidence type="ECO:0000313" key="2">
    <source>
        <dbReference type="Proteomes" id="UP000189443"/>
    </source>
</evidence>
<dbReference type="SUPFAM" id="SSF56574">
    <property type="entry name" value="Serpins"/>
    <property type="match status" value="1"/>
</dbReference>
<organism evidence="1 2">
    <name type="scientific">Streptomyces pactum</name>
    <dbReference type="NCBI Taxonomy" id="68249"/>
    <lineage>
        <taxon>Bacteria</taxon>
        <taxon>Bacillati</taxon>
        <taxon>Actinomycetota</taxon>
        <taxon>Actinomycetes</taxon>
        <taxon>Kitasatosporales</taxon>
        <taxon>Streptomycetaceae</taxon>
        <taxon>Streptomyces</taxon>
    </lineage>
</organism>
<gene>
    <name evidence="1" type="ORF">B1H29_13090</name>
</gene>
<dbReference type="RefSeq" id="WP_055418040.1">
    <property type="nucleotide sequence ID" value="NZ_CP019724.1"/>
</dbReference>
<protein>
    <submittedName>
        <fullName evidence="1">Uncharacterized protein</fullName>
    </submittedName>
</protein>
<sequence length="192" mass="19771">MLGDPAVDVHLLLGAESMASGQVLGAGIGILARARPVTPGSRLPYGEAGPGLRVGREHTSGPEPPALEVSTTASGMTAGHDLPARPGLFGLTAAARDAHGHFPGVSSDSRYVEAARQLATATFDARGFGTAAVTAIGALGCALPRPRRLSTAVRAVFDRPFGFLAVHRHTRLALAAGRVTDPEPHREGEVLH</sequence>
<dbReference type="InterPro" id="IPR036186">
    <property type="entry name" value="Serpin_sf"/>
</dbReference>
<dbReference type="Proteomes" id="UP000189443">
    <property type="component" value="Chromosome"/>
</dbReference>
<dbReference type="InterPro" id="IPR042178">
    <property type="entry name" value="Serpin_sf_1"/>
</dbReference>